<keyword evidence="1" id="KW-0227">DNA damage</keyword>
<dbReference type="EC" id="5.6.2.3" evidence="1"/>
<evidence type="ECO:0000313" key="4">
    <source>
        <dbReference type="EnsemblMetazoa" id="ADIR005285-PA"/>
    </source>
</evidence>
<dbReference type="GO" id="GO:0006281">
    <property type="term" value="P:DNA repair"/>
    <property type="evidence" value="ECO:0007669"/>
    <property type="project" value="UniProtKB-KW"/>
</dbReference>
<protein>
    <recommendedName>
        <fullName evidence="1">ATP-dependent DNA helicase</fullName>
        <ecNumber evidence="1">5.6.2.3</ecNumber>
    </recommendedName>
</protein>
<dbReference type="GO" id="GO:0043139">
    <property type="term" value="F:5'-3' DNA helicase activity"/>
    <property type="evidence" value="ECO:0007669"/>
    <property type="project" value="UniProtKB-EC"/>
</dbReference>
<dbReference type="GO" id="GO:0016887">
    <property type="term" value="F:ATP hydrolysis activity"/>
    <property type="evidence" value="ECO:0007669"/>
    <property type="project" value="RHEA"/>
</dbReference>
<dbReference type="GO" id="GO:0005524">
    <property type="term" value="F:ATP binding"/>
    <property type="evidence" value="ECO:0007669"/>
    <property type="project" value="UniProtKB-KW"/>
</dbReference>
<dbReference type="AlphaFoldDB" id="A0A182NCC1"/>
<dbReference type="GO" id="GO:0000723">
    <property type="term" value="P:telomere maintenance"/>
    <property type="evidence" value="ECO:0007669"/>
    <property type="project" value="InterPro"/>
</dbReference>
<evidence type="ECO:0000313" key="5">
    <source>
        <dbReference type="Proteomes" id="UP000075884"/>
    </source>
</evidence>
<accession>A0A182NCC1</accession>
<keyword evidence="1" id="KW-0378">Hydrolase</keyword>
<dbReference type="GO" id="GO:0006310">
    <property type="term" value="P:DNA recombination"/>
    <property type="evidence" value="ECO:0007669"/>
    <property type="project" value="UniProtKB-KW"/>
</dbReference>
<dbReference type="Proteomes" id="UP000075884">
    <property type="component" value="Unassembled WGS sequence"/>
</dbReference>
<keyword evidence="1" id="KW-0234">DNA repair</keyword>
<dbReference type="VEuPathDB" id="VectorBase:ADIR005285"/>
<evidence type="ECO:0000256" key="1">
    <source>
        <dbReference type="RuleBase" id="RU363044"/>
    </source>
</evidence>
<keyword evidence="1" id="KW-0067">ATP-binding</keyword>
<dbReference type="Pfam" id="PF14214">
    <property type="entry name" value="Helitron_like_N"/>
    <property type="match status" value="1"/>
</dbReference>
<dbReference type="SUPFAM" id="SSF52540">
    <property type="entry name" value="P-loop containing nucleoside triphosphate hydrolases"/>
    <property type="match status" value="1"/>
</dbReference>
<feature type="domain" description="DNA helicase Pif1-like DEAD-box helicase" evidence="2">
    <location>
        <begin position="716"/>
        <end position="860"/>
    </location>
</feature>
<evidence type="ECO:0000259" key="2">
    <source>
        <dbReference type="Pfam" id="PF05970"/>
    </source>
</evidence>
<reference evidence="4" key="2">
    <citation type="submission" date="2020-05" db="UniProtKB">
        <authorList>
            <consortium name="EnsemblMetazoa"/>
        </authorList>
    </citation>
    <scope>IDENTIFICATION</scope>
    <source>
        <strain evidence="4">WRAIR2</strain>
    </source>
</reference>
<dbReference type="InterPro" id="IPR010285">
    <property type="entry name" value="DNA_helicase_pif1-like_DEAD"/>
</dbReference>
<comment type="similarity">
    <text evidence="1">Belongs to the helicase family.</text>
</comment>
<dbReference type="InterPro" id="IPR025476">
    <property type="entry name" value="Helitron_helicase-like"/>
</dbReference>
<dbReference type="Gene3D" id="3.40.50.300">
    <property type="entry name" value="P-loop containing nucleotide triphosphate hydrolases"/>
    <property type="match status" value="1"/>
</dbReference>
<dbReference type="STRING" id="7168.A0A182NCC1"/>
<keyword evidence="1" id="KW-0347">Helicase</keyword>
<comment type="cofactor">
    <cofactor evidence="1">
        <name>Mg(2+)</name>
        <dbReference type="ChEBI" id="CHEBI:18420"/>
    </cofactor>
</comment>
<dbReference type="InterPro" id="IPR027417">
    <property type="entry name" value="P-loop_NTPase"/>
</dbReference>
<comment type="catalytic activity">
    <reaction evidence="1">
        <text>ATP + H2O = ADP + phosphate + H(+)</text>
        <dbReference type="Rhea" id="RHEA:13065"/>
        <dbReference type="ChEBI" id="CHEBI:15377"/>
        <dbReference type="ChEBI" id="CHEBI:15378"/>
        <dbReference type="ChEBI" id="CHEBI:30616"/>
        <dbReference type="ChEBI" id="CHEBI:43474"/>
        <dbReference type="ChEBI" id="CHEBI:456216"/>
        <dbReference type="EC" id="5.6.2.3"/>
    </reaction>
</comment>
<organism evidence="4 5">
    <name type="scientific">Anopheles dirus</name>
    <dbReference type="NCBI Taxonomy" id="7168"/>
    <lineage>
        <taxon>Eukaryota</taxon>
        <taxon>Metazoa</taxon>
        <taxon>Ecdysozoa</taxon>
        <taxon>Arthropoda</taxon>
        <taxon>Hexapoda</taxon>
        <taxon>Insecta</taxon>
        <taxon>Pterygota</taxon>
        <taxon>Neoptera</taxon>
        <taxon>Endopterygota</taxon>
        <taxon>Diptera</taxon>
        <taxon>Nematocera</taxon>
        <taxon>Culicoidea</taxon>
        <taxon>Culicidae</taxon>
        <taxon>Anophelinae</taxon>
        <taxon>Anopheles</taxon>
    </lineage>
</organism>
<dbReference type="PANTHER" id="PTHR10492">
    <property type="match status" value="1"/>
</dbReference>
<sequence>MLRLTLGTTAQSSEFLKNIRKYNSCFQMTSFGASSIIRHEVRIYKKNAKFPIVMALQRMLHECNEHIKLFKTTLERLPDDEHKIVIRADKKPPNEHERRFNSPQVDEVAVIISGTEFEQRDIVLHRRGHSLQRIAETHRCYDSLQYPIIFPYGEDGFHFNLRQINPLTGANTLKKVSSMDFYRYRLMVREGENKHILHCRQLFHQFVVDMYAKIESERLLFIRRHQQQLRIDQYIHLRDALHNDGNVSNIGSLVILLASFTRGPRHMHEYTQDAMTYVRMYGRPDLFSTFTCNPSWEEIKNELFDGQSANDRHDLLARVFKQKQAKLIDVITKSHIFGKSRCWMYTIEWQKRGLPHSHNLIWLVDKIQPIQIDDVISAELPNRMTDPVLFEIIKKKMIHGPCGTLNPESPCMKEGKCSKKYPRAFLQETQSGDDGYPLYRRRSPAQGGFIATLERPSGTIEVDNRWVVPYSPLLSKMFQAHINVEYCNSIKSIKYVCKYVNKGSDMAVFKIDNGTNVDEATSYQLGRYISSNEAVWRILGFSIHERHPTVVHLSVHLENRQRVIFDRHNASAIANSPPNTNLTAFFQLCQTDTFARTLLYPEVPAFYTWNASRKTFCKIKQGRKDHESGQFSSDALRRVYTVHPNNAECFYLRMLLHTSLILLENKCMAIRNEPLTTFGLPSPVCDNENVLQTDFIREKKYDVEQLNVYIAQNEPMLNEDQQTAYDKIMSKIARQEEGIIFLDAPGGTGKTFLTNLILAKIRANGDVALALASSGIATTLIDGGRTAHSALNLPLDIARKETPTLNISKTSGKAEVLKKCKLIVWDECTMAHKKSLEALNNSLKDLRENDKLMGGALVLLH</sequence>
<keyword evidence="1" id="KW-0233">DNA recombination</keyword>
<dbReference type="Pfam" id="PF05970">
    <property type="entry name" value="PIF1"/>
    <property type="match status" value="1"/>
</dbReference>
<reference evidence="5" key="1">
    <citation type="submission" date="2013-03" db="EMBL/GenBank/DDBJ databases">
        <title>The Genome Sequence of Anopheles dirus WRAIR2.</title>
        <authorList>
            <consortium name="The Broad Institute Genomics Platform"/>
            <person name="Neafsey D.E."/>
            <person name="Walton C."/>
            <person name="Walker B."/>
            <person name="Young S.K."/>
            <person name="Zeng Q."/>
            <person name="Gargeya S."/>
            <person name="Fitzgerald M."/>
            <person name="Haas B."/>
            <person name="Abouelleil A."/>
            <person name="Allen A.W."/>
            <person name="Alvarado L."/>
            <person name="Arachchi H.M."/>
            <person name="Berlin A.M."/>
            <person name="Chapman S.B."/>
            <person name="Gainer-Dewar J."/>
            <person name="Goldberg J."/>
            <person name="Griggs A."/>
            <person name="Gujja S."/>
            <person name="Hansen M."/>
            <person name="Howarth C."/>
            <person name="Imamovic A."/>
            <person name="Ireland A."/>
            <person name="Larimer J."/>
            <person name="McCowan C."/>
            <person name="Murphy C."/>
            <person name="Pearson M."/>
            <person name="Poon T.W."/>
            <person name="Priest M."/>
            <person name="Roberts A."/>
            <person name="Saif S."/>
            <person name="Shea T."/>
            <person name="Sisk P."/>
            <person name="Sykes S."/>
            <person name="Wortman J."/>
            <person name="Nusbaum C."/>
            <person name="Birren B."/>
        </authorList>
    </citation>
    <scope>NUCLEOTIDE SEQUENCE [LARGE SCALE GENOMIC DNA]</scope>
    <source>
        <strain evidence="5">WRAIR2</strain>
    </source>
</reference>
<keyword evidence="5" id="KW-1185">Reference proteome</keyword>
<dbReference type="EnsemblMetazoa" id="ADIR005285-RA">
    <property type="protein sequence ID" value="ADIR005285-PA"/>
    <property type="gene ID" value="ADIR005285"/>
</dbReference>
<proteinExistence type="inferred from homology"/>
<evidence type="ECO:0000259" key="3">
    <source>
        <dbReference type="Pfam" id="PF14214"/>
    </source>
</evidence>
<name>A0A182NCC1_9DIPT</name>
<feature type="domain" description="Helitron helicase-like" evidence="3">
    <location>
        <begin position="181"/>
        <end position="361"/>
    </location>
</feature>
<keyword evidence="1" id="KW-0547">Nucleotide-binding</keyword>
<dbReference type="PANTHER" id="PTHR10492:SF57">
    <property type="entry name" value="ATP-DEPENDENT DNA HELICASE"/>
    <property type="match status" value="1"/>
</dbReference>